<dbReference type="Proteomes" id="UP000887580">
    <property type="component" value="Unplaced"/>
</dbReference>
<sequence>MDHKKLLRSSSQMILNRDMPAGLSRSYSTANLSNWSGKRYNASWHAYSPSISHYSKVYPSPYISQRHKYSSDSWHRIFHQPSPRFYRPWRSSYISPQYLSGPSYYRRYYYPDRYCFNYYPFRSAIFGF</sequence>
<accession>A0AC35G1A1</accession>
<reference evidence="2" key="1">
    <citation type="submission" date="2022-11" db="UniProtKB">
        <authorList>
            <consortium name="WormBaseParasite"/>
        </authorList>
    </citation>
    <scope>IDENTIFICATION</scope>
</reference>
<organism evidence="1 2">
    <name type="scientific">Panagrolaimus sp. PS1159</name>
    <dbReference type="NCBI Taxonomy" id="55785"/>
    <lineage>
        <taxon>Eukaryota</taxon>
        <taxon>Metazoa</taxon>
        <taxon>Ecdysozoa</taxon>
        <taxon>Nematoda</taxon>
        <taxon>Chromadorea</taxon>
        <taxon>Rhabditida</taxon>
        <taxon>Tylenchina</taxon>
        <taxon>Panagrolaimomorpha</taxon>
        <taxon>Panagrolaimoidea</taxon>
        <taxon>Panagrolaimidae</taxon>
        <taxon>Panagrolaimus</taxon>
    </lineage>
</organism>
<name>A0AC35G1A1_9BILA</name>
<evidence type="ECO:0000313" key="2">
    <source>
        <dbReference type="WBParaSite" id="PS1159_v2.g22906.t1"/>
    </source>
</evidence>
<dbReference type="WBParaSite" id="PS1159_v2.g22906.t1">
    <property type="protein sequence ID" value="PS1159_v2.g22906.t1"/>
    <property type="gene ID" value="PS1159_v2.g22906"/>
</dbReference>
<evidence type="ECO:0000313" key="1">
    <source>
        <dbReference type="Proteomes" id="UP000887580"/>
    </source>
</evidence>
<protein>
    <submittedName>
        <fullName evidence="2">Uncharacterized protein</fullName>
    </submittedName>
</protein>
<proteinExistence type="predicted"/>